<dbReference type="Proteomes" id="UP000321533">
    <property type="component" value="Chromosome"/>
</dbReference>
<evidence type="ECO:0000256" key="2">
    <source>
        <dbReference type="SAM" id="Phobius"/>
    </source>
</evidence>
<evidence type="ECO:0000313" key="4">
    <source>
        <dbReference type="EMBL" id="QEC69102.1"/>
    </source>
</evidence>
<dbReference type="PANTHER" id="PTHR30576">
    <property type="entry name" value="COLANIC BIOSYNTHESIS UDP-GLUCOSE LIPID CARRIER TRANSFERASE"/>
    <property type="match status" value="1"/>
</dbReference>
<dbReference type="Pfam" id="PF02397">
    <property type="entry name" value="Bac_transf"/>
    <property type="match status" value="1"/>
</dbReference>
<dbReference type="EMBL" id="CP042435">
    <property type="protein sequence ID" value="QEC69102.1"/>
    <property type="molecule type" value="Genomic_DNA"/>
</dbReference>
<organism evidence="4 5">
    <name type="scientific">Panacibacter ginsenosidivorans</name>
    <dbReference type="NCBI Taxonomy" id="1813871"/>
    <lineage>
        <taxon>Bacteria</taxon>
        <taxon>Pseudomonadati</taxon>
        <taxon>Bacteroidota</taxon>
        <taxon>Chitinophagia</taxon>
        <taxon>Chitinophagales</taxon>
        <taxon>Chitinophagaceae</taxon>
        <taxon>Panacibacter</taxon>
    </lineage>
</organism>
<dbReference type="OrthoDB" id="9808602at2"/>
<dbReference type="AlphaFoldDB" id="A0A5B8VCS3"/>
<dbReference type="PANTHER" id="PTHR30576:SF20">
    <property type="entry name" value="QUINOVOSAMINEPHOSPHOTRANSFERAE-RELATED"/>
    <property type="match status" value="1"/>
</dbReference>
<keyword evidence="5" id="KW-1185">Reference proteome</keyword>
<reference evidence="4 5" key="1">
    <citation type="journal article" date="2016" name="Int. J. Syst. Evol. Microbiol.">
        <title>Panacibacter ginsenosidivorans gen. nov., sp. nov., with ginsenoside converting activity isolated from soil of a ginseng field.</title>
        <authorList>
            <person name="Siddiqi M.Z."/>
            <person name="Muhammad Shafi S."/>
            <person name="Choi K.D."/>
            <person name="Im W.T."/>
        </authorList>
    </citation>
    <scope>NUCLEOTIDE SEQUENCE [LARGE SCALE GENOMIC DNA]</scope>
    <source>
        <strain evidence="4 5">Gsoil1550</strain>
    </source>
</reference>
<protein>
    <submittedName>
        <fullName evidence="4">Sugar transferase</fullName>
    </submittedName>
</protein>
<keyword evidence="2" id="KW-1133">Transmembrane helix</keyword>
<proteinExistence type="inferred from homology"/>
<gene>
    <name evidence="4" type="ORF">FRZ67_17940</name>
</gene>
<keyword evidence="2" id="KW-0812">Transmembrane</keyword>
<evidence type="ECO:0000256" key="1">
    <source>
        <dbReference type="ARBA" id="ARBA00006464"/>
    </source>
</evidence>
<dbReference type="InterPro" id="IPR003362">
    <property type="entry name" value="Bact_transf"/>
</dbReference>
<feature type="domain" description="Bacterial sugar transferase" evidence="3">
    <location>
        <begin position="6"/>
        <end position="198"/>
    </location>
</feature>
<dbReference type="GO" id="GO:0016780">
    <property type="term" value="F:phosphotransferase activity, for other substituted phosphate groups"/>
    <property type="evidence" value="ECO:0007669"/>
    <property type="project" value="TreeGrafter"/>
</dbReference>
<name>A0A5B8VCS3_9BACT</name>
<dbReference type="RefSeq" id="WP_147191818.1">
    <property type="nucleotide sequence ID" value="NZ_CP042435.1"/>
</dbReference>
<sequence>MLDATRFFDILIACLLLVLLSPLFLIIGLVIKISSKGPVIFQQRRVGKNDIDFTLYKFRTMYVDTGHKSSITIGNKDSRVTRAGYFLRKYKMDELPQLYNVLKNDMSIVGPRPELRKYVTLYTAEQKEILLLKPGITDYASIHFRHESELLATQKDPEAFYIKEILPLKIQLNKQYAFKRDLRVYFVIIFNTLLSVFK</sequence>
<feature type="transmembrane region" description="Helical" evidence="2">
    <location>
        <begin position="6"/>
        <end position="31"/>
    </location>
</feature>
<dbReference type="KEGG" id="pgin:FRZ67_17940"/>
<accession>A0A5B8VCS3</accession>
<keyword evidence="4" id="KW-0808">Transferase</keyword>
<comment type="similarity">
    <text evidence="1">Belongs to the bacterial sugar transferase family.</text>
</comment>
<evidence type="ECO:0000313" key="5">
    <source>
        <dbReference type="Proteomes" id="UP000321533"/>
    </source>
</evidence>
<evidence type="ECO:0000259" key="3">
    <source>
        <dbReference type="Pfam" id="PF02397"/>
    </source>
</evidence>
<keyword evidence="2" id="KW-0472">Membrane</keyword>